<feature type="domain" description="Cytochrome b/b6 N-terminal region profile" evidence="21">
    <location>
        <begin position="1"/>
        <end position="209"/>
    </location>
</feature>
<dbReference type="InterPro" id="IPR030689">
    <property type="entry name" value="Cytochrome_b"/>
</dbReference>
<dbReference type="InterPro" id="IPR036150">
    <property type="entry name" value="Cyt_b/b6_C_sf"/>
</dbReference>
<gene>
    <name evidence="23" type="primary">cytb</name>
</gene>
<keyword evidence="10" id="KW-0999">Mitochondrion inner membrane</keyword>
<keyword evidence="7 20" id="KW-0679">Respiratory chain</keyword>
<comment type="cofactor">
    <cofactor evidence="20">
        <name>heme b</name>
        <dbReference type="ChEBI" id="CHEBI:60344"/>
    </cofactor>
    <text evidence="20">Binds 2 heme groups non-covalently.</text>
</comment>
<evidence type="ECO:0000256" key="11">
    <source>
        <dbReference type="ARBA" id="ARBA00022982"/>
    </source>
</evidence>
<feature type="transmembrane region" description="Helical" evidence="20">
    <location>
        <begin position="30"/>
        <end position="52"/>
    </location>
</feature>
<evidence type="ECO:0000256" key="4">
    <source>
        <dbReference type="ARBA" id="ARBA00013531"/>
    </source>
</evidence>
<dbReference type="SUPFAM" id="SSF81342">
    <property type="entry name" value="Transmembrane di-heme cytochromes"/>
    <property type="match status" value="1"/>
</dbReference>
<dbReference type="Pfam" id="PF00033">
    <property type="entry name" value="Cytochrome_B"/>
    <property type="match status" value="1"/>
</dbReference>
<evidence type="ECO:0000256" key="5">
    <source>
        <dbReference type="ARBA" id="ARBA00022448"/>
    </source>
</evidence>
<dbReference type="InterPro" id="IPR005797">
    <property type="entry name" value="Cyt_b/b6_N"/>
</dbReference>
<dbReference type="CDD" id="cd00284">
    <property type="entry name" value="Cytochrome_b_N"/>
    <property type="match status" value="1"/>
</dbReference>
<comment type="cofactor">
    <cofactor evidence="19">
        <name>heme</name>
        <dbReference type="ChEBI" id="CHEBI:30413"/>
    </cofactor>
    <text evidence="19">Binds 2 heme groups non-covalently.</text>
</comment>
<name>A0A4Y5T3Z2_CALLN</name>
<evidence type="ECO:0000256" key="13">
    <source>
        <dbReference type="ARBA" id="ARBA00023004"/>
    </source>
</evidence>
<dbReference type="GO" id="GO:0006122">
    <property type="term" value="P:mitochondrial electron transport, ubiquinol to cytochrome c"/>
    <property type="evidence" value="ECO:0007669"/>
    <property type="project" value="TreeGrafter"/>
</dbReference>
<dbReference type="PIRSF" id="PIRSF038885">
    <property type="entry name" value="COB"/>
    <property type="match status" value="1"/>
</dbReference>
<comment type="function">
    <text evidence="1 20">Component of the ubiquinol-cytochrome c reductase complex (complex III or cytochrome b-c1 complex) that is part of the mitochondrial respiratory chain. The b-c1 complex mediates electron transfer from ubiquinol to cytochrome c. Contributes to the generation of a proton gradient across the mitochondrial membrane that is then used for ATP synthesis.</text>
</comment>
<evidence type="ECO:0000256" key="12">
    <source>
        <dbReference type="ARBA" id="ARBA00022989"/>
    </source>
</evidence>
<reference evidence="23" key="1">
    <citation type="submission" date="2019-04" db="EMBL/GenBank/DDBJ databases">
        <title>Mammalian diversity and Matses ethnomammalogy in Amazonian Peru. Part 3. Marsupials (Didelphimorphia).</title>
        <authorList>
            <person name="Voss R.S."/>
            <person name="Flech D.W."/>
            <person name="Jansa S.A."/>
        </authorList>
    </citation>
    <scope>NUCLEOTIDE SEQUENCE</scope>
</reference>
<proteinExistence type="inferred from homology"/>
<feature type="transmembrane region" description="Helical" evidence="20">
    <location>
        <begin position="87"/>
        <end position="107"/>
    </location>
</feature>
<evidence type="ECO:0000256" key="18">
    <source>
        <dbReference type="PIRSR" id="PIRSR038885-1"/>
    </source>
</evidence>
<evidence type="ECO:0000256" key="16">
    <source>
        <dbReference type="ARBA" id="ARBA00023136"/>
    </source>
</evidence>
<dbReference type="AlphaFoldDB" id="A0A4Y5T3Z2"/>
<dbReference type="EMBL" id="MK817310">
    <property type="protein sequence ID" value="QDA95921.1"/>
    <property type="molecule type" value="Genomic_DNA"/>
</dbReference>
<evidence type="ECO:0000256" key="3">
    <source>
        <dbReference type="ARBA" id="ARBA00011088"/>
    </source>
</evidence>
<keyword evidence="15 20" id="KW-0496">Mitochondrion</keyword>
<dbReference type="EMBL" id="MK817313">
    <property type="protein sequence ID" value="QDA95924.1"/>
    <property type="molecule type" value="Genomic_DNA"/>
</dbReference>
<dbReference type="InterPro" id="IPR005798">
    <property type="entry name" value="Cyt_b/b6_C"/>
</dbReference>
<keyword evidence="5 20" id="KW-0813">Transport</keyword>
<dbReference type="InterPro" id="IPR048260">
    <property type="entry name" value="Cytochrome_b_C_euk/bac"/>
</dbReference>
<dbReference type="PANTHER" id="PTHR19271">
    <property type="entry name" value="CYTOCHROME B"/>
    <property type="match status" value="1"/>
</dbReference>
<comment type="subcellular location">
    <subcellularLocation>
        <location evidence="2">Mitochondrion inner membrane</location>
        <topology evidence="2">Multi-pass membrane protein</topology>
    </subcellularLocation>
</comment>
<evidence type="ECO:0000313" key="23">
    <source>
        <dbReference type="EMBL" id="QDA95918.1"/>
    </source>
</evidence>
<dbReference type="Pfam" id="PF00032">
    <property type="entry name" value="Cytochrom_B_C"/>
    <property type="match status" value="1"/>
</dbReference>
<feature type="binding site" description="axial binding residue" evidence="19">
    <location>
        <position position="83"/>
    </location>
    <ligand>
        <name>heme b</name>
        <dbReference type="ChEBI" id="CHEBI:60344"/>
        <label>b562</label>
    </ligand>
    <ligandPart>
        <name>Fe</name>
        <dbReference type="ChEBI" id="CHEBI:18248"/>
    </ligandPart>
</feature>
<feature type="binding site" evidence="18">
    <location>
        <position position="201"/>
    </location>
    <ligand>
        <name>a ubiquinone</name>
        <dbReference type="ChEBI" id="CHEBI:16389"/>
    </ligand>
</feature>
<dbReference type="Gene3D" id="1.20.810.10">
    <property type="entry name" value="Cytochrome Bc1 Complex, Chain C"/>
    <property type="match status" value="1"/>
</dbReference>
<feature type="transmembrane region" description="Helical" evidence="20">
    <location>
        <begin position="320"/>
        <end position="340"/>
    </location>
</feature>
<feature type="transmembrane region" description="Helical" evidence="20">
    <location>
        <begin position="113"/>
        <end position="133"/>
    </location>
</feature>
<dbReference type="FunFam" id="1.20.810.10:FF:000002">
    <property type="entry name" value="Cytochrome b"/>
    <property type="match status" value="1"/>
</dbReference>
<geneLocation type="mitochondrion" evidence="23"/>
<keyword evidence="9 19" id="KW-0479">Metal-binding</keyword>
<evidence type="ECO:0000256" key="7">
    <source>
        <dbReference type="ARBA" id="ARBA00022660"/>
    </source>
</evidence>
<evidence type="ECO:0000256" key="20">
    <source>
        <dbReference type="RuleBase" id="RU362117"/>
    </source>
</evidence>
<dbReference type="EMBL" id="MK817306">
    <property type="protein sequence ID" value="QDA95917.1"/>
    <property type="molecule type" value="Genomic_DNA"/>
</dbReference>
<dbReference type="CDD" id="cd00290">
    <property type="entry name" value="cytochrome_b_C"/>
    <property type="match status" value="1"/>
</dbReference>
<feature type="transmembrane region" description="Helical" evidence="20">
    <location>
        <begin position="145"/>
        <end position="166"/>
    </location>
</feature>
<evidence type="ECO:0000256" key="15">
    <source>
        <dbReference type="ARBA" id="ARBA00023128"/>
    </source>
</evidence>
<feature type="domain" description="Cytochrome b/b6 C-terminal region profile" evidence="22">
    <location>
        <begin position="210"/>
        <end position="380"/>
    </location>
</feature>
<dbReference type="InterPro" id="IPR048259">
    <property type="entry name" value="Cytochrome_b_N_euk/bac"/>
</dbReference>
<evidence type="ECO:0000256" key="10">
    <source>
        <dbReference type="ARBA" id="ARBA00022792"/>
    </source>
</evidence>
<dbReference type="EMBL" id="MK817308">
    <property type="protein sequence ID" value="QDA95919.1"/>
    <property type="molecule type" value="Genomic_DNA"/>
</dbReference>
<protein>
    <recommendedName>
        <fullName evidence="4 20">Cytochrome b</fullName>
    </recommendedName>
</protein>
<feature type="binding site" description="axial binding residue" evidence="19">
    <location>
        <position position="182"/>
    </location>
    <ligand>
        <name>heme b</name>
        <dbReference type="ChEBI" id="CHEBI:60344"/>
        <label>b562</label>
    </ligand>
    <ligandPart>
        <name>Fe</name>
        <dbReference type="ChEBI" id="CHEBI:18248"/>
    </ligandPart>
</feature>
<evidence type="ECO:0000256" key="14">
    <source>
        <dbReference type="ARBA" id="ARBA00023075"/>
    </source>
</evidence>
<comment type="similarity">
    <text evidence="17 20">Belongs to the cytochrome b family.</text>
</comment>
<evidence type="ECO:0000256" key="1">
    <source>
        <dbReference type="ARBA" id="ARBA00002566"/>
    </source>
</evidence>
<dbReference type="EMBL" id="MK817314">
    <property type="protein sequence ID" value="QDA95925.1"/>
    <property type="molecule type" value="Genomic_DNA"/>
</dbReference>
<feature type="transmembrane region" description="Helical" evidence="20">
    <location>
        <begin position="346"/>
        <end position="372"/>
    </location>
</feature>
<dbReference type="SUPFAM" id="SSF81648">
    <property type="entry name" value="a domain/subunit of cytochrome bc1 complex (Ubiquinol-cytochrome c reductase)"/>
    <property type="match status" value="1"/>
</dbReference>
<keyword evidence="6 19" id="KW-0349">Heme</keyword>
<feature type="transmembrane region" description="Helical" evidence="20">
    <location>
        <begin position="288"/>
        <end position="308"/>
    </location>
</feature>
<keyword evidence="14" id="KW-0830">Ubiquinone</keyword>
<evidence type="ECO:0000256" key="19">
    <source>
        <dbReference type="PIRSR" id="PIRSR038885-2"/>
    </source>
</evidence>
<evidence type="ECO:0000256" key="17">
    <source>
        <dbReference type="ARBA" id="ARBA00061233"/>
    </source>
</evidence>
<keyword evidence="12 20" id="KW-1133">Transmembrane helix</keyword>
<keyword evidence="11 20" id="KW-0249">Electron transport</keyword>
<dbReference type="EMBL" id="MK817316">
    <property type="protein sequence ID" value="QDA95927.1"/>
    <property type="molecule type" value="Genomic_DNA"/>
</dbReference>
<evidence type="ECO:0000256" key="2">
    <source>
        <dbReference type="ARBA" id="ARBA00004448"/>
    </source>
</evidence>
<evidence type="ECO:0000256" key="8">
    <source>
        <dbReference type="ARBA" id="ARBA00022692"/>
    </source>
</evidence>
<dbReference type="PROSITE" id="PS51003">
    <property type="entry name" value="CYTB_CTER"/>
    <property type="match status" value="1"/>
</dbReference>
<feature type="binding site" description="axial binding residue" evidence="19">
    <location>
        <position position="196"/>
    </location>
    <ligand>
        <name>heme b</name>
        <dbReference type="ChEBI" id="CHEBI:60344"/>
        <label>b566</label>
    </ligand>
    <ligandPart>
        <name>Fe</name>
        <dbReference type="ChEBI" id="CHEBI:18248"/>
    </ligandPart>
</feature>
<dbReference type="GO" id="GO:0008121">
    <property type="term" value="F:quinol-cytochrome-c reductase activity"/>
    <property type="evidence" value="ECO:0007669"/>
    <property type="project" value="InterPro"/>
</dbReference>
<feature type="transmembrane region" description="Helical" evidence="20">
    <location>
        <begin position="229"/>
        <end position="246"/>
    </location>
</feature>
<evidence type="ECO:0000256" key="9">
    <source>
        <dbReference type="ARBA" id="ARBA00022723"/>
    </source>
</evidence>
<keyword evidence="16 20" id="KW-0472">Membrane</keyword>
<keyword evidence="8 20" id="KW-0812">Transmembrane</keyword>
<evidence type="ECO:0000259" key="21">
    <source>
        <dbReference type="PROSITE" id="PS51002"/>
    </source>
</evidence>
<dbReference type="GO" id="GO:0016491">
    <property type="term" value="F:oxidoreductase activity"/>
    <property type="evidence" value="ECO:0007669"/>
    <property type="project" value="UniProtKB-UniRule"/>
</dbReference>
<dbReference type="InterPro" id="IPR027387">
    <property type="entry name" value="Cytb/b6-like_sf"/>
</dbReference>
<accession>A0A4Y5T3Z2</accession>
<evidence type="ECO:0000259" key="22">
    <source>
        <dbReference type="PROSITE" id="PS51003"/>
    </source>
</evidence>
<evidence type="ECO:0000256" key="6">
    <source>
        <dbReference type="ARBA" id="ARBA00022617"/>
    </source>
</evidence>
<dbReference type="InterPro" id="IPR016174">
    <property type="entry name" value="Di-haem_cyt_TM"/>
</dbReference>
<dbReference type="PANTHER" id="PTHR19271:SF16">
    <property type="entry name" value="CYTOCHROME B"/>
    <property type="match status" value="1"/>
</dbReference>
<dbReference type="PROSITE" id="PS51002">
    <property type="entry name" value="CYTB_NTER"/>
    <property type="match status" value="1"/>
</dbReference>
<dbReference type="GO" id="GO:0045275">
    <property type="term" value="C:respiratory chain complex III"/>
    <property type="evidence" value="ECO:0007669"/>
    <property type="project" value="InterPro"/>
</dbReference>
<sequence>MTNLRKSHPLLKIINHSFIDLPAPSNISAWWNFGSLLGVCLIIQILTGLFLAMHYTADTQTAFSSVAHICRDVNYGWLIRNLHANGASIFFMCLFIHVGRGIYYGSYLYKETWNIGVILLLTVMATAFVGYVLPWGQMSFWGATVITNLLSAIPYIGTTLVEWIWGGFSVDKATLTRFFAFHFILPFIIMALVIVHLLFLHETGSNNPTGMNSDVDKIPFHPYYTIKDALGLVLMLLILLLLALFSPDMLGDPDNFTPANPLSTPPHIKPEWYFLFAYAILRSIPNKLGGVLALLASILILLIIPLLHTSPQRSMMFRPISQVLFWTLTANLLTLTWIGGQPVEQPYIIIGQLASISYFMIIIVLMPLAGLLENYMLKPKFP</sequence>
<comment type="subunit">
    <text evidence="3">The cytochrome bc1 complex contains 11 subunits: 3 respiratory subunits (MT-CYB, CYC1 and UQCRFS1), 2 core proteins (UQCRC1 and UQCRC2) and 6 low-molecular weight proteins (UQCRH/QCR6, UQCRB/QCR7, UQCRQ/QCR8, UQCR10/QCR9, UQCR11/QCR10 and a cleavage product of UQCRFS1). This cytochrome bc1 complex then forms a dimer.</text>
</comment>
<dbReference type="EMBL" id="MK817307">
    <property type="protein sequence ID" value="QDA95918.1"/>
    <property type="molecule type" value="Genomic_DNA"/>
</dbReference>
<keyword evidence="13 19" id="KW-0408">Iron</keyword>
<organism evidence="23">
    <name type="scientific">Caluromys lanatus</name>
    <name type="common">Brown-eared woolly opossum</name>
    <dbReference type="NCBI Taxonomy" id="42713"/>
    <lineage>
        <taxon>Eukaryota</taxon>
        <taxon>Metazoa</taxon>
        <taxon>Chordata</taxon>
        <taxon>Craniata</taxon>
        <taxon>Vertebrata</taxon>
        <taxon>Euteleostomi</taxon>
        <taxon>Mammalia</taxon>
        <taxon>Metatheria</taxon>
        <taxon>Didelphimorphia</taxon>
        <taxon>Didelphidae</taxon>
        <taxon>Caluromys</taxon>
    </lineage>
</organism>
<feature type="transmembrane region" description="Helical" evidence="20">
    <location>
        <begin position="178"/>
        <end position="200"/>
    </location>
</feature>
<dbReference type="GO" id="GO:0046872">
    <property type="term" value="F:metal ion binding"/>
    <property type="evidence" value="ECO:0007669"/>
    <property type="project" value="UniProtKB-UniRule"/>
</dbReference>
<feature type="binding site" description="axial binding residue" evidence="19">
    <location>
        <position position="97"/>
    </location>
    <ligand>
        <name>heme b</name>
        <dbReference type="ChEBI" id="CHEBI:60344"/>
        <label>b566</label>
    </ligand>
    <ligandPart>
        <name>Fe</name>
        <dbReference type="ChEBI" id="CHEBI:18248"/>
    </ligandPart>
</feature>
<dbReference type="GO" id="GO:0005743">
    <property type="term" value="C:mitochondrial inner membrane"/>
    <property type="evidence" value="ECO:0007669"/>
    <property type="project" value="UniProtKB-SubCell"/>
</dbReference>